<evidence type="ECO:0000313" key="2">
    <source>
        <dbReference type="EMBL" id="GLR28073.1"/>
    </source>
</evidence>
<dbReference type="Proteomes" id="UP001156645">
    <property type="component" value="Unassembled WGS sequence"/>
</dbReference>
<reference evidence="2" key="4">
    <citation type="submission" date="2023-01" db="EMBL/GenBank/DDBJ databases">
        <title>Draft genome sequence of Psychrobacter pacificensis strain NBRC 103191.</title>
        <authorList>
            <person name="Sun Q."/>
            <person name="Mori K."/>
        </authorList>
    </citation>
    <scope>NUCLEOTIDE SEQUENCE</scope>
    <source>
        <strain evidence="2">NBRC 103191</strain>
    </source>
</reference>
<dbReference type="EMBL" id="BSOK01000007">
    <property type="protein sequence ID" value="GLR28073.1"/>
    <property type="molecule type" value="Genomic_DNA"/>
</dbReference>
<gene>
    <name evidence="2" type="ORF">GCM10007915_03110</name>
    <name evidence="3" type="ORF">SAMN05660405_01897</name>
</gene>
<evidence type="ECO:0000313" key="3">
    <source>
        <dbReference type="EMBL" id="SDD96203.1"/>
    </source>
</evidence>
<accession>A0A1G6Z1L3</accession>
<reference evidence="5" key="3">
    <citation type="journal article" date="2019" name="Int. J. Syst. Evol. Microbiol.">
        <title>The Global Catalogue of Microorganisms (GCM) 10K type strain sequencing project: providing services to taxonomists for standard genome sequencing and annotation.</title>
        <authorList>
            <consortium name="The Broad Institute Genomics Platform"/>
            <consortium name="The Broad Institute Genome Sequencing Center for Infectious Disease"/>
            <person name="Wu L."/>
            <person name="Ma J."/>
        </authorList>
    </citation>
    <scope>NUCLEOTIDE SEQUENCE [LARGE SCALE GENOMIC DNA]</scope>
    <source>
        <strain evidence="5">NBRC 103191</strain>
    </source>
</reference>
<keyword evidence="5" id="KW-1185">Reference proteome</keyword>
<dbReference type="EMBL" id="FNAL01000014">
    <property type="protein sequence ID" value="SDD96203.1"/>
    <property type="molecule type" value="Genomic_DNA"/>
</dbReference>
<dbReference type="AlphaFoldDB" id="A0A1G6Z1L3"/>
<organism evidence="3 4">
    <name type="scientific">Psychrobacter pacificensis</name>
    <dbReference type="NCBI Taxonomy" id="112002"/>
    <lineage>
        <taxon>Bacteria</taxon>
        <taxon>Pseudomonadati</taxon>
        <taxon>Pseudomonadota</taxon>
        <taxon>Gammaproteobacteria</taxon>
        <taxon>Moraxellales</taxon>
        <taxon>Moraxellaceae</taxon>
        <taxon>Psychrobacter</taxon>
    </lineage>
</organism>
<proteinExistence type="predicted"/>
<dbReference type="RefSeq" id="WP_093070731.1">
    <property type="nucleotide sequence ID" value="NZ_BSOK01000007.1"/>
</dbReference>
<feature type="region of interest" description="Disordered" evidence="1">
    <location>
        <begin position="1"/>
        <end position="23"/>
    </location>
</feature>
<name>A0A1G6Z1L3_9GAMM</name>
<evidence type="ECO:0000313" key="4">
    <source>
        <dbReference type="Proteomes" id="UP000198501"/>
    </source>
</evidence>
<keyword evidence="3" id="KW-0449">Lipoprotein</keyword>
<evidence type="ECO:0000256" key="1">
    <source>
        <dbReference type="SAM" id="MobiDB-lite"/>
    </source>
</evidence>
<dbReference type="Gene3D" id="3.30.160.150">
    <property type="entry name" value="Lipoprotein like domain"/>
    <property type="match status" value="1"/>
</dbReference>
<evidence type="ECO:0000313" key="5">
    <source>
        <dbReference type="Proteomes" id="UP001156645"/>
    </source>
</evidence>
<reference evidence="3 4" key="2">
    <citation type="submission" date="2016-10" db="EMBL/GenBank/DDBJ databases">
        <authorList>
            <person name="de Groot N.N."/>
        </authorList>
    </citation>
    <scope>NUCLEOTIDE SEQUENCE [LARGE SCALE GENOMIC DNA]</scope>
    <source>
        <strain evidence="3 4">DSM 23406</strain>
    </source>
</reference>
<dbReference type="Proteomes" id="UP000198501">
    <property type="component" value="Unassembled WGS sequence"/>
</dbReference>
<sequence>MSYKHRAWQSQPTPSARHVGTKQSGGKKLATALLTALPMFAILGTTAGLSGCGFQLRGYDSPMLLNANKTAVIIEDNRTSFPLKLPLTRRLTTLGVDVIGNMTVDDVIRSNQQAGAKPIAAIDISNVRFKRYELVGVLTEIRLVLSADVSYQTIENGKPVTLTNPIQVERSYQYNEASVSTDDQQGDQIRDWLYDSLARRITDQYVAISLPKVAPAAKQSVLMNKGATPTVVVVPEK</sequence>
<reference evidence="2" key="1">
    <citation type="journal article" date="2014" name="Int. J. Syst. Evol. Microbiol.">
        <title>Complete genome of a new Firmicutes species belonging to the dominant human colonic microbiota ('Ruminococcus bicirculans') reveals two chromosomes and a selective capacity to utilize plant glucans.</title>
        <authorList>
            <consortium name="NISC Comparative Sequencing Program"/>
            <person name="Wegmann U."/>
            <person name="Louis P."/>
            <person name="Goesmann A."/>
            <person name="Henrissat B."/>
            <person name="Duncan S.H."/>
            <person name="Flint H.J."/>
        </authorList>
    </citation>
    <scope>NUCLEOTIDE SEQUENCE</scope>
    <source>
        <strain evidence="2">NBRC 103191</strain>
    </source>
</reference>
<protein>
    <submittedName>
        <fullName evidence="3">LPS-assembly lipoprotein</fullName>
    </submittedName>
</protein>